<dbReference type="Pfam" id="PF11250">
    <property type="entry name" value="FAF"/>
    <property type="match status" value="1"/>
</dbReference>
<dbReference type="OrthoDB" id="676808at2759"/>
<dbReference type="AlphaFoldDB" id="A0A834YW36"/>
<organism evidence="4 5">
    <name type="scientific">Tetracentron sinense</name>
    <name type="common">Spur-leaf</name>
    <dbReference type="NCBI Taxonomy" id="13715"/>
    <lineage>
        <taxon>Eukaryota</taxon>
        <taxon>Viridiplantae</taxon>
        <taxon>Streptophyta</taxon>
        <taxon>Embryophyta</taxon>
        <taxon>Tracheophyta</taxon>
        <taxon>Spermatophyta</taxon>
        <taxon>Magnoliopsida</taxon>
        <taxon>Trochodendrales</taxon>
        <taxon>Trochodendraceae</taxon>
        <taxon>Tetracentron</taxon>
    </lineage>
</organism>
<evidence type="ECO:0000313" key="4">
    <source>
        <dbReference type="EMBL" id="KAF8395405.1"/>
    </source>
</evidence>
<dbReference type="Proteomes" id="UP000655225">
    <property type="component" value="Unassembled WGS sequence"/>
</dbReference>
<dbReference type="InterPro" id="IPR046431">
    <property type="entry name" value="FAF_dom"/>
</dbReference>
<comment type="similarity">
    <text evidence="1">Belongs to the fantastic four family.</text>
</comment>
<evidence type="ECO:0000259" key="3">
    <source>
        <dbReference type="Pfam" id="PF11250"/>
    </source>
</evidence>
<feature type="domain" description="FAF" evidence="3">
    <location>
        <begin position="182"/>
        <end position="209"/>
    </location>
</feature>
<evidence type="ECO:0000256" key="1">
    <source>
        <dbReference type="ARBA" id="ARBA00008690"/>
    </source>
</evidence>
<protein>
    <recommendedName>
        <fullName evidence="3">FAF domain-containing protein</fullName>
    </recommendedName>
</protein>
<sequence length="218" mass="24881">MAACSSLQHIFENPLPENPTLIESLSSWNQIKSTKPIELSSFTEIFGELHFKENHPESSSSSPCLRPPSFSIISQPEMEKPNKYTDNNENKNPALDFLLNNQMNKYVGCHKKSDSFSSMNSESLQLCTEGLGFESLDDVEDMKNESTDDWQNHEKEKANITKHSSTDNLCGEFRRSRTRDRAFPPPISCIGRTGKPCVCFKSYRHDGRMQDFTTEPFR</sequence>
<dbReference type="OMA" id="NEECGPW"/>
<keyword evidence="5" id="KW-1185">Reference proteome</keyword>
<accession>A0A834YW36</accession>
<name>A0A834YW36_TETSI</name>
<feature type="compositionally biased region" description="Low complexity" evidence="2">
    <location>
        <begin position="57"/>
        <end position="71"/>
    </location>
</feature>
<dbReference type="PANTHER" id="PTHR33155:SF9">
    <property type="entry name" value="FANTASTIC FOUR-LIKE PROTEIN (DUF3049)"/>
    <property type="match status" value="1"/>
</dbReference>
<proteinExistence type="inferred from homology"/>
<dbReference type="InterPro" id="IPR021410">
    <property type="entry name" value="FAF"/>
</dbReference>
<reference evidence="4 5" key="1">
    <citation type="submission" date="2020-04" db="EMBL/GenBank/DDBJ databases">
        <title>Plant Genome Project.</title>
        <authorList>
            <person name="Zhang R.-G."/>
        </authorList>
    </citation>
    <scope>NUCLEOTIDE SEQUENCE [LARGE SCALE GENOMIC DNA]</scope>
    <source>
        <strain evidence="4">YNK0</strain>
        <tissue evidence="4">Leaf</tissue>
    </source>
</reference>
<evidence type="ECO:0000256" key="2">
    <source>
        <dbReference type="SAM" id="MobiDB-lite"/>
    </source>
</evidence>
<comment type="caution">
    <text evidence="4">The sequence shown here is derived from an EMBL/GenBank/DDBJ whole genome shotgun (WGS) entry which is preliminary data.</text>
</comment>
<feature type="region of interest" description="Disordered" evidence="2">
    <location>
        <begin position="53"/>
        <end position="72"/>
    </location>
</feature>
<evidence type="ECO:0000313" key="5">
    <source>
        <dbReference type="Proteomes" id="UP000655225"/>
    </source>
</evidence>
<dbReference type="EMBL" id="JABCRI010000013">
    <property type="protein sequence ID" value="KAF8395405.1"/>
    <property type="molecule type" value="Genomic_DNA"/>
</dbReference>
<gene>
    <name evidence="4" type="ORF">HHK36_019351</name>
</gene>
<dbReference type="PANTHER" id="PTHR33155">
    <property type="entry name" value="FANTASTIC FOUR-LIKE PROTEIN (DUF3049)"/>
    <property type="match status" value="1"/>
</dbReference>